<accession>A0A392P779</accession>
<organism evidence="2 3">
    <name type="scientific">Trifolium medium</name>
    <dbReference type="NCBI Taxonomy" id="97028"/>
    <lineage>
        <taxon>Eukaryota</taxon>
        <taxon>Viridiplantae</taxon>
        <taxon>Streptophyta</taxon>
        <taxon>Embryophyta</taxon>
        <taxon>Tracheophyta</taxon>
        <taxon>Spermatophyta</taxon>
        <taxon>Magnoliopsida</taxon>
        <taxon>eudicotyledons</taxon>
        <taxon>Gunneridae</taxon>
        <taxon>Pentapetalae</taxon>
        <taxon>rosids</taxon>
        <taxon>fabids</taxon>
        <taxon>Fabales</taxon>
        <taxon>Fabaceae</taxon>
        <taxon>Papilionoideae</taxon>
        <taxon>50 kb inversion clade</taxon>
        <taxon>NPAAA clade</taxon>
        <taxon>Hologalegina</taxon>
        <taxon>IRL clade</taxon>
        <taxon>Trifolieae</taxon>
        <taxon>Trifolium</taxon>
    </lineage>
</organism>
<evidence type="ECO:0000256" key="1">
    <source>
        <dbReference type="SAM" id="MobiDB-lite"/>
    </source>
</evidence>
<feature type="compositionally biased region" description="Basic and acidic residues" evidence="1">
    <location>
        <begin position="8"/>
        <end position="25"/>
    </location>
</feature>
<protein>
    <submittedName>
        <fullName evidence="2">Uncharacterized protein</fullName>
    </submittedName>
</protein>
<dbReference type="EMBL" id="LXQA010064723">
    <property type="protein sequence ID" value="MCI07250.1"/>
    <property type="molecule type" value="Genomic_DNA"/>
</dbReference>
<comment type="caution">
    <text evidence="2">The sequence shown here is derived from an EMBL/GenBank/DDBJ whole genome shotgun (WGS) entry which is preliminary data.</text>
</comment>
<dbReference type="Proteomes" id="UP000265520">
    <property type="component" value="Unassembled WGS sequence"/>
</dbReference>
<dbReference type="AlphaFoldDB" id="A0A392P779"/>
<sequence>MASPGERWSPEEMDGHGRREEREKMNCYGEATLREKKLNEDEKIL</sequence>
<evidence type="ECO:0000313" key="3">
    <source>
        <dbReference type="Proteomes" id="UP000265520"/>
    </source>
</evidence>
<reference evidence="2 3" key="1">
    <citation type="journal article" date="2018" name="Front. Plant Sci.">
        <title>Red Clover (Trifolium pratense) and Zigzag Clover (T. medium) - A Picture of Genomic Similarities and Differences.</title>
        <authorList>
            <person name="Dluhosova J."/>
            <person name="Istvanek J."/>
            <person name="Nedelnik J."/>
            <person name="Repkova J."/>
        </authorList>
    </citation>
    <scope>NUCLEOTIDE SEQUENCE [LARGE SCALE GENOMIC DNA]</scope>
    <source>
        <strain evidence="3">cv. 10/8</strain>
        <tissue evidence="2">Leaf</tissue>
    </source>
</reference>
<keyword evidence="3" id="KW-1185">Reference proteome</keyword>
<proteinExistence type="predicted"/>
<name>A0A392P779_9FABA</name>
<feature type="region of interest" description="Disordered" evidence="1">
    <location>
        <begin position="1"/>
        <end position="28"/>
    </location>
</feature>
<evidence type="ECO:0000313" key="2">
    <source>
        <dbReference type="EMBL" id="MCI07250.1"/>
    </source>
</evidence>